<keyword evidence="2" id="KW-1185">Reference proteome</keyword>
<gene>
    <name evidence="1" type="ORF">O181_013895</name>
</gene>
<proteinExistence type="predicted"/>
<dbReference type="EMBL" id="AVOT02003650">
    <property type="protein sequence ID" value="MBW0474180.1"/>
    <property type="molecule type" value="Genomic_DNA"/>
</dbReference>
<dbReference type="Proteomes" id="UP000765509">
    <property type="component" value="Unassembled WGS sequence"/>
</dbReference>
<dbReference type="OrthoDB" id="5026157at2759"/>
<evidence type="ECO:0000313" key="2">
    <source>
        <dbReference type="Proteomes" id="UP000765509"/>
    </source>
</evidence>
<dbReference type="AlphaFoldDB" id="A0A9Q3C0V0"/>
<reference evidence="1" key="1">
    <citation type="submission" date="2021-03" db="EMBL/GenBank/DDBJ databases">
        <title>Draft genome sequence of rust myrtle Austropuccinia psidii MF-1, a brazilian biotype.</title>
        <authorList>
            <person name="Quecine M.C."/>
            <person name="Pachon D.M.R."/>
            <person name="Bonatelli M.L."/>
            <person name="Correr F.H."/>
            <person name="Franceschini L.M."/>
            <person name="Leite T.F."/>
            <person name="Margarido G.R.A."/>
            <person name="Almeida C.A."/>
            <person name="Ferrarezi J.A."/>
            <person name="Labate C.A."/>
        </authorList>
    </citation>
    <scope>NUCLEOTIDE SEQUENCE</scope>
    <source>
        <strain evidence="1">MF-1</strain>
    </source>
</reference>
<sequence>MISITSDKASVNTRMANIIQTMTLAFSADTQAIGCMAHTLHLATQDGLNTLAWPLPSSGLNQNDKSGLPGPMSIASIAYQPDGMDLNYGSRTS</sequence>
<accession>A0A9Q3C0V0</accession>
<protein>
    <submittedName>
        <fullName evidence="1">Uncharacterized protein</fullName>
    </submittedName>
</protein>
<comment type="caution">
    <text evidence="1">The sequence shown here is derived from an EMBL/GenBank/DDBJ whole genome shotgun (WGS) entry which is preliminary data.</text>
</comment>
<name>A0A9Q3C0V0_9BASI</name>
<evidence type="ECO:0000313" key="1">
    <source>
        <dbReference type="EMBL" id="MBW0474180.1"/>
    </source>
</evidence>
<organism evidence="1 2">
    <name type="scientific">Austropuccinia psidii MF-1</name>
    <dbReference type="NCBI Taxonomy" id="1389203"/>
    <lineage>
        <taxon>Eukaryota</taxon>
        <taxon>Fungi</taxon>
        <taxon>Dikarya</taxon>
        <taxon>Basidiomycota</taxon>
        <taxon>Pucciniomycotina</taxon>
        <taxon>Pucciniomycetes</taxon>
        <taxon>Pucciniales</taxon>
        <taxon>Sphaerophragmiaceae</taxon>
        <taxon>Austropuccinia</taxon>
    </lineage>
</organism>